<dbReference type="PANTHER" id="PTHR15889">
    <property type="entry name" value="MITOCHONDRIAL RIBOSOMAL PROTEIN L37"/>
    <property type="match status" value="1"/>
</dbReference>
<name>A0A443RP09_9ACAR</name>
<accession>A0A443RP09</accession>
<proteinExistence type="predicted"/>
<evidence type="ECO:0000313" key="2">
    <source>
        <dbReference type="Proteomes" id="UP000285301"/>
    </source>
</evidence>
<evidence type="ECO:0000313" key="1">
    <source>
        <dbReference type="EMBL" id="RWS17004.1"/>
    </source>
</evidence>
<reference evidence="1 2" key="1">
    <citation type="journal article" date="2018" name="Gigascience">
        <title>Genomes of trombidid mites reveal novel predicted allergens and laterally-transferred genes associated with secondary metabolism.</title>
        <authorList>
            <person name="Dong X."/>
            <person name="Chaisiri K."/>
            <person name="Xia D."/>
            <person name="Armstrong S.D."/>
            <person name="Fang Y."/>
            <person name="Donnelly M.J."/>
            <person name="Kadowaki T."/>
            <person name="McGarry J.W."/>
            <person name="Darby A.C."/>
            <person name="Makepeace B.L."/>
        </authorList>
    </citation>
    <scope>NUCLEOTIDE SEQUENCE [LARGE SCALE GENOMIC DNA]</scope>
    <source>
        <strain evidence="1">UoL-WK</strain>
    </source>
</reference>
<dbReference type="AlphaFoldDB" id="A0A443RP09"/>
<dbReference type="Proteomes" id="UP000285301">
    <property type="component" value="Unassembled WGS sequence"/>
</dbReference>
<dbReference type="PANTHER" id="PTHR15889:SF2">
    <property type="entry name" value="LARGE RIBOSOMAL SUBUNIT PROTEIN ML37"/>
    <property type="match status" value="1"/>
</dbReference>
<dbReference type="OrthoDB" id="5835618at2759"/>
<feature type="non-terminal residue" evidence="1">
    <location>
        <position position="437"/>
    </location>
</feature>
<keyword evidence="2" id="KW-1185">Reference proteome</keyword>
<dbReference type="GO" id="GO:0005739">
    <property type="term" value="C:mitochondrion"/>
    <property type="evidence" value="ECO:0007669"/>
    <property type="project" value="TreeGrafter"/>
</dbReference>
<comment type="caution">
    <text evidence="1">The sequence shown here is derived from an EMBL/GenBank/DDBJ whole genome shotgun (WGS) entry which is preliminary data.</text>
</comment>
<dbReference type="EMBL" id="NCKU01000136">
    <property type="protein sequence ID" value="RWS17004.1"/>
    <property type="molecule type" value="Genomic_DNA"/>
</dbReference>
<organism evidence="1 2">
    <name type="scientific">Dinothrombium tinctorium</name>
    <dbReference type="NCBI Taxonomy" id="1965070"/>
    <lineage>
        <taxon>Eukaryota</taxon>
        <taxon>Metazoa</taxon>
        <taxon>Ecdysozoa</taxon>
        <taxon>Arthropoda</taxon>
        <taxon>Chelicerata</taxon>
        <taxon>Arachnida</taxon>
        <taxon>Acari</taxon>
        <taxon>Acariformes</taxon>
        <taxon>Trombidiformes</taxon>
        <taxon>Prostigmata</taxon>
        <taxon>Anystina</taxon>
        <taxon>Parasitengona</taxon>
        <taxon>Trombidioidea</taxon>
        <taxon>Trombidiidae</taxon>
        <taxon>Dinothrombium</taxon>
    </lineage>
</organism>
<protein>
    <submittedName>
        <fullName evidence="1">Uncharacterized protein</fullName>
    </submittedName>
</protein>
<dbReference type="STRING" id="1965070.A0A443RP09"/>
<gene>
    <name evidence="1" type="ORF">B4U79_07015</name>
</gene>
<sequence>MRLTQTLRFRYAKYYYWGFGKGDWGERKMKDIRHREWRLQLKSRGNRKVPYTLYSLPEGAVVHDALKFATEPDQSFDFSSTYVWPFEPKPEEGSPNDPKYKAQRANVFDRKTIILEGYKGACNFSNTVIESESESPEVVKCLQNQVELDSDFMDLVNRRINWCRSDDSLCIPLPRIREFPRLNFNLKRTYGVGYIRTEFNTLLTFYDLSDLFAACNFGFFDRRKVVSPKCLLTFERDQQSAICNLNCDFITLSAHKDQKPLFSSNNSETQEKSLPVISPCNWEICFDKTNFYEENNEIGIPTYSNVHTIYLSTGFHHQKKFVDRFLKGRVVMFCYGYTVAEARRRFADLSDHRNVSNYGEIPEPVTVQCVFINESKTSVGFAYYQLNTLSFESNIKNQIWFEGPFDLNSEREVILQKMIAIQLLGRPLISQNIRNVS</sequence>
<dbReference type="InterPro" id="IPR052482">
    <property type="entry name" value="mtLSU_mL37"/>
</dbReference>